<evidence type="ECO:0000313" key="18">
    <source>
        <dbReference type="Proteomes" id="UP000234300"/>
    </source>
</evidence>
<evidence type="ECO:0000313" key="1">
    <source>
        <dbReference type="EMBL" id="AOP54885.1"/>
    </source>
</evidence>
<reference evidence="2 21" key="6">
    <citation type="submission" date="2017-12" db="EMBL/GenBank/DDBJ databases">
        <authorList>
            <person name="Levesque S."/>
        </authorList>
    </citation>
    <scope>NUCLEOTIDE SEQUENCE [LARGE SCALE GENOMIC DNA]</scope>
    <source>
        <strain evidence="2 21">SMQ-1417</strain>
    </source>
</reference>
<evidence type="ECO:0000313" key="8">
    <source>
        <dbReference type="EMBL" id="SMX67624.1"/>
    </source>
</evidence>
<evidence type="ECO:0000313" key="11">
    <source>
        <dbReference type="EMBL" id="TGD40756.1"/>
    </source>
</evidence>
<evidence type="ECO:0000313" key="13">
    <source>
        <dbReference type="Proteomes" id="UP000217720"/>
    </source>
</evidence>
<dbReference type="EMBL" id="RHFF01000001">
    <property type="protein sequence ID" value="TGD40756.1"/>
    <property type="molecule type" value="Genomic_DNA"/>
</dbReference>
<dbReference type="EMBL" id="CP025330">
    <property type="protein sequence ID" value="AZT94586.1"/>
    <property type="molecule type" value="Genomic_DNA"/>
</dbReference>
<dbReference type="OrthoDB" id="4806645at2"/>
<evidence type="ECO:0000313" key="16">
    <source>
        <dbReference type="Proteomes" id="UP000218620"/>
    </source>
</evidence>
<evidence type="ECO:0000313" key="10">
    <source>
        <dbReference type="EMBL" id="SMY00142.1"/>
    </source>
</evidence>
<dbReference type="GeneID" id="60907453"/>
<evidence type="ECO:0000313" key="4">
    <source>
        <dbReference type="EMBL" id="PCC42497.1"/>
    </source>
</evidence>
<evidence type="ECO:0000313" key="14">
    <source>
        <dbReference type="Proteomes" id="UP000217881"/>
    </source>
</evidence>
<dbReference type="EMBL" id="NRGQ01000018">
    <property type="protein sequence ID" value="PCC42497.1"/>
    <property type="molecule type" value="Genomic_DNA"/>
</dbReference>
<dbReference type="EMBL" id="FXZB01000003">
    <property type="protein sequence ID" value="SMX67624.1"/>
    <property type="molecule type" value="Genomic_DNA"/>
</dbReference>
<proteinExistence type="predicted"/>
<reference evidence="11 22" key="7">
    <citation type="submission" date="2018-10" db="EMBL/GenBank/DDBJ databases">
        <title>Brevibacterium genomes from Austrain hard cheese rinds.</title>
        <authorList>
            <person name="Anast J.M."/>
            <person name="Dzieciol M."/>
            <person name="Schultz D.L."/>
            <person name="Mann E."/>
            <person name="Wagner M."/>
            <person name="Schmitz-Esser S."/>
        </authorList>
    </citation>
    <scope>NUCLEOTIDE SEQUENCE [LARGE SCALE GENOMIC DNA]</scope>
    <source>
        <strain evidence="11 22">L261</strain>
    </source>
</reference>
<dbReference type="EMBL" id="NRGX01000001">
    <property type="protein sequence ID" value="PCC17617.1"/>
    <property type="molecule type" value="Genomic_DNA"/>
</dbReference>
<organism evidence="1 12">
    <name type="scientific">Brevibacterium aurantiacum</name>
    <dbReference type="NCBI Taxonomy" id="273384"/>
    <lineage>
        <taxon>Bacteria</taxon>
        <taxon>Bacillati</taxon>
        <taxon>Actinomycetota</taxon>
        <taxon>Actinomycetes</taxon>
        <taxon>Micrococcales</taxon>
        <taxon>Brevibacteriaceae</taxon>
        <taxon>Brevibacterium</taxon>
    </lineage>
</organism>
<dbReference type="EMBL" id="CP017150">
    <property type="protein sequence ID" value="AOP54885.1"/>
    <property type="molecule type" value="Genomic_DNA"/>
</dbReference>
<keyword evidence="20" id="KW-1185">Reference proteome</keyword>
<dbReference type="Proteomes" id="UP000234300">
    <property type="component" value="Unassembled WGS sequence"/>
</dbReference>
<name>A0A1D7W7E1_BREAU</name>
<accession>A0A1D7W7E1</accession>
<reference evidence="17 20" key="4">
    <citation type="submission" date="2017-03" db="EMBL/GenBank/DDBJ databases">
        <authorList>
            <person name="Monnet C."/>
        </authorList>
    </citation>
    <scope>NUCLEOTIDE SEQUENCE [LARGE SCALE GENOMIC DNA]</scope>
    <source>
        <strain evidence="20">ATCC 9175</strain>
        <strain evidence="17">CNRZ 920</strain>
    </source>
</reference>
<evidence type="ECO:0000313" key="15">
    <source>
        <dbReference type="Proteomes" id="UP000218377"/>
    </source>
</evidence>
<evidence type="ECO:0000313" key="7">
    <source>
        <dbReference type="EMBL" id="SMX62434.1"/>
    </source>
</evidence>
<dbReference type="AlphaFoldDB" id="A0A1D7W7E1"/>
<reference evidence="12" key="2">
    <citation type="submission" date="2016-09" db="EMBL/GenBank/DDBJ databases">
        <title>Complete Genome Sequence of Brevibacterium linens SMQ-1335.</title>
        <authorList>
            <person name="de Melo A.G."/>
            <person name="Labrie S.J."/>
            <person name="Dumaresq J."/>
            <person name="Roberts R.J."/>
            <person name="Tremblay D.M."/>
            <person name="Moineau S."/>
        </authorList>
    </citation>
    <scope>NUCLEOTIDE SEQUENCE [LARGE SCALE GENOMIC DNA]</scope>
    <source>
        <strain evidence="12">SMQ-1335</strain>
    </source>
</reference>
<evidence type="ECO:0000313" key="5">
    <source>
        <dbReference type="EMBL" id="PCC51342.1"/>
    </source>
</evidence>
<dbReference type="Proteomes" id="UP000094793">
    <property type="component" value="Chromosome"/>
</dbReference>
<dbReference type="Proteomes" id="UP000234525">
    <property type="component" value="Unassembled WGS sequence"/>
</dbReference>
<dbReference type="Proteomes" id="UP000218620">
    <property type="component" value="Unassembled WGS sequence"/>
</dbReference>
<reference evidence="1" key="1">
    <citation type="submission" date="2016-09" db="EMBL/GenBank/DDBJ databases">
        <title>Complete Genome Sequence of Brevibacterium aurantiacum SMQ-1335.</title>
        <authorList>
            <person name="de Melo A.G."/>
            <person name="Labrie S.J."/>
            <person name="Dumaresq J."/>
            <person name="Roberts R.J."/>
            <person name="Tremblay D.M."/>
            <person name="Moineau S."/>
        </authorList>
    </citation>
    <scope>NUCLEOTIDE SEQUENCE</scope>
    <source>
        <strain evidence="1">SMQ-1335</strain>
    </source>
</reference>
<evidence type="ECO:0000313" key="6">
    <source>
        <dbReference type="EMBL" id="PCC53996.1"/>
    </source>
</evidence>
<dbReference type="Proteomes" id="UP000297736">
    <property type="component" value="Unassembled WGS sequence"/>
</dbReference>
<reference evidence="2 21" key="8">
    <citation type="submission" date="2019-01" db="EMBL/GenBank/DDBJ databases">
        <title>Comparative genomic analysis of Brevibacterium aurantiacum sheds light on its evolution and its adaptation to smear-ripened cheeses.</title>
        <authorList>
            <person name="Moineau S."/>
        </authorList>
    </citation>
    <scope>NUCLEOTIDE SEQUENCE [LARGE SCALE GENOMIC DNA]</scope>
    <source>
        <strain evidence="2 21">SMQ-1417</strain>
    </source>
</reference>
<dbReference type="RefSeq" id="WP_009881936.1">
    <property type="nucleotide sequence ID" value="NZ_AAGP01000004.1"/>
</dbReference>
<evidence type="ECO:0000313" key="20">
    <source>
        <dbReference type="Proteomes" id="UP000234525"/>
    </source>
</evidence>
<evidence type="ECO:0000313" key="19">
    <source>
        <dbReference type="Proteomes" id="UP000234327"/>
    </source>
</evidence>
<sequence length="321" mass="35859">MFRIVTRSDLAELDMPRADLAAALKCCLRRVRRGKYIIMADCTHSHFELIRALAHEPGITFPQFHGDIRDEVEELRIRIASRRDSVLPSDVFSHISAALIHGLDPVVAGTKKVEVSRSAYSRSYPDLTLYDRTIAGEDVDRSLSYPVTSLPRTLADIAHDHSLEVSVPLISEAMREGRATREMIKLHFAAGSRGLKRAQLALTLSNAAYESNAEAFCAVKFRRHGVTGMTPQVNTYSPTGNFIGRNDFRHETAQVIVEVHGVGKYYMHPNGPNAAARENHQRNMNLVNAGFKVFNLTFGDLFRPNIFAQIKWAIDSAINDS</sequence>
<dbReference type="EMBL" id="NRGO01000004">
    <property type="protein sequence ID" value="PCC51342.1"/>
    <property type="molecule type" value="Genomic_DNA"/>
</dbReference>
<dbReference type="Proteomes" id="UP000283000">
    <property type="component" value="Chromosome"/>
</dbReference>
<dbReference type="EMBL" id="FXZI01000002">
    <property type="protein sequence ID" value="SMX76262.1"/>
    <property type="molecule type" value="Genomic_DNA"/>
</dbReference>
<evidence type="ECO:0000313" key="21">
    <source>
        <dbReference type="Proteomes" id="UP000283000"/>
    </source>
</evidence>
<dbReference type="EMBL" id="NRHA01000011">
    <property type="protein sequence ID" value="PCC53996.1"/>
    <property type="molecule type" value="Genomic_DNA"/>
</dbReference>
<evidence type="ECO:0000313" key="3">
    <source>
        <dbReference type="EMBL" id="PCC17617.1"/>
    </source>
</evidence>
<dbReference type="Proteomes" id="UP000234327">
    <property type="component" value="Unassembled WGS sequence"/>
</dbReference>
<dbReference type="KEGG" id="blin:BLSMQ_3183"/>
<evidence type="ECO:0000313" key="9">
    <source>
        <dbReference type="EMBL" id="SMX76262.1"/>
    </source>
</evidence>
<dbReference type="eggNOG" id="COG5340">
    <property type="taxonomic scope" value="Bacteria"/>
</dbReference>
<dbReference type="PATRIC" id="fig|1703.10.peg.3291"/>
<dbReference type="Proteomes" id="UP000217720">
    <property type="component" value="Unassembled WGS sequence"/>
</dbReference>
<evidence type="ECO:0008006" key="23">
    <source>
        <dbReference type="Google" id="ProtNLM"/>
    </source>
</evidence>
<evidence type="ECO:0000313" key="12">
    <source>
        <dbReference type="Proteomes" id="UP000094793"/>
    </source>
</evidence>
<evidence type="ECO:0000313" key="17">
    <source>
        <dbReference type="Proteomes" id="UP000234289"/>
    </source>
</evidence>
<protein>
    <recommendedName>
        <fullName evidence="23">DUF559 domain-containing protein</fullName>
    </recommendedName>
</protein>
<dbReference type="EMBL" id="FXYZ01000001">
    <property type="protein sequence ID" value="SMX62434.1"/>
    <property type="molecule type" value="Genomic_DNA"/>
</dbReference>
<gene>
    <name evidence="8" type="ORF">BAUR9175_00586</name>
    <name evidence="10" type="ORF">BAUR920_03288</name>
    <name evidence="7" type="ORF">BAURA63_00016</name>
    <name evidence="9" type="ORF">BAURA86_00712</name>
    <name evidence="1" type="ORF">BLSMQ_3183</name>
    <name evidence="6" type="ORF">CIK59_09500</name>
    <name evidence="5" type="ORF">CIK62_02170</name>
    <name evidence="4" type="ORF">CIK65_12255</name>
    <name evidence="3" type="ORF">CIK79_04525</name>
    <name evidence="2" type="ORF">CXR23_16725</name>
    <name evidence="11" type="ORF">EB834_01620</name>
</gene>
<dbReference type="Proteomes" id="UP000234289">
    <property type="component" value="Unassembled WGS sequence"/>
</dbReference>
<dbReference type="Proteomes" id="UP000218377">
    <property type="component" value="Unassembled WGS sequence"/>
</dbReference>
<dbReference type="EMBL" id="FXZG01000027">
    <property type="protein sequence ID" value="SMY00142.1"/>
    <property type="molecule type" value="Genomic_DNA"/>
</dbReference>
<dbReference type="Proteomes" id="UP000217881">
    <property type="component" value="Unassembled WGS sequence"/>
</dbReference>
<evidence type="ECO:0000313" key="22">
    <source>
        <dbReference type="Proteomes" id="UP000297736"/>
    </source>
</evidence>
<accession>A0A2H1IMR0</accession>
<reference evidence="18 19" key="5">
    <citation type="submission" date="2017-03" db="EMBL/GenBank/DDBJ databases">
        <authorList>
            <person name="Afonso C.L."/>
            <person name="Miller P.J."/>
            <person name="Scott M.A."/>
            <person name="Spackman E."/>
            <person name="Goraichik I."/>
            <person name="Dimitrov K.M."/>
            <person name="Suarez D.L."/>
            <person name="Swayne D.E."/>
        </authorList>
    </citation>
    <scope>NUCLEOTIDE SEQUENCE [LARGE SCALE GENOMIC DNA]</scope>
    <source>
        <strain evidence="7">6</strain>
        <strain evidence="19">6(3)</strain>
        <strain evidence="9">8</strain>
        <strain evidence="18">8(6)</strain>
        <strain evidence="8">ATCC 9175</strain>
        <strain evidence="10">CNRZ 920</strain>
    </source>
</reference>
<evidence type="ECO:0000313" key="2">
    <source>
        <dbReference type="EMBL" id="AZT94586.1"/>
    </source>
</evidence>
<accession>A0A2A3YT76</accession>
<reference evidence="13 14" key="3">
    <citation type="journal article" date="2017" name="Elife">
        <title>Extensive horizontal gene transfer in cheese-associated bacteria.</title>
        <authorList>
            <person name="Bonham K.S."/>
            <person name="Wolfe B.E."/>
            <person name="Dutton R.J."/>
        </authorList>
    </citation>
    <scope>NUCLEOTIDE SEQUENCE [LARGE SCALE GENOMIC DNA]</scope>
    <source>
        <strain evidence="6 14">738_8</strain>
        <strain evidence="5 13">900_6</strain>
        <strain evidence="4 16">962_8</strain>
        <strain evidence="3 15">JB5</strain>
    </source>
</reference>